<dbReference type="PANTHER" id="PTHR43817:SF1">
    <property type="entry name" value="HYDROLASE, FAMILY 43, PUTATIVE (AFU_ORTHOLOGUE AFUA_3G01660)-RELATED"/>
    <property type="match status" value="1"/>
</dbReference>
<organism evidence="10 11">
    <name type="scientific">Gallaecimonas xiamenensis 3-C-1</name>
    <dbReference type="NCBI Taxonomy" id="745411"/>
    <lineage>
        <taxon>Bacteria</taxon>
        <taxon>Pseudomonadati</taxon>
        <taxon>Pseudomonadota</taxon>
        <taxon>Gammaproteobacteria</taxon>
        <taxon>Enterobacterales</taxon>
        <taxon>Gallaecimonadaceae</taxon>
        <taxon>Gallaecimonas</taxon>
    </lineage>
</organism>
<feature type="region of interest" description="Disordered" evidence="8">
    <location>
        <begin position="309"/>
        <end position="335"/>
    </location>
</feature>
<evidence type="ECO:0000256" key="1">
    <source>
        <dbReference type="ARBA" id="ARBA00009865"/>
    </source>
</evidence>
<evidence type="ECO:0000256" key="2">
    <source>
        <dbReference type="ARBA" id="ARBA00022729"/>
    </source>
</evidence>
<dbReference type="SUPFAM" id="SSF75005">
    <property type="entry name" value="Arabinanase/levansucrase/invertase"/>
    <property type="match status" value="1"/>
</dbReference>
<dbReference type="PIRSF" id="PIRSF025414">
    <property type="entry name" value="Alpha-L-arabinofuranosidase"/>
    <property type="match status" value="1"/>
</dbReference>
<evidence type="ECO:0000313" key="10">
    <source>
        <dbReference type="EMBL" id="EKE72323.1"/>
    </source>
</evidence>
<dbReference type="GO" id="GO:0004553">
    <property type="term" value="F:hydrolase activity, hydrolyzing O-glycosyl compounds"/>
    <property type="evidence" value="ECO:0007669"/>
    <property type="project" value="InterPro"/>
</dbReference>
<gene>
    <name evidence="10" type="ORF">B3C1_10842</name>
</gene>
<dbReference type="EMBL" id="AMRI01000014">
    <property type="protein sequence ID" value="EKE72323.1"/>
    <property type="molecule type" value="Genomic_DNA"/>
</dbReference>
<dbReference type="STRING" id="745411.B3C1_10842"/>
<evidence type="ECO:0000256" key="4">
    <source>
        <dbReference type="ARBA" id="ARBA00023295"/>
    </source>
</evidence>
<feature type="signal peptide" evidence="9">
    <location>
        <begin position="1"/>
        <end position="17"/>
    </location>
</feature>
<dbReference type="Pfam" id="PF04616">
    <property type="entry name" value="Glyco_hydro_43"/>
    <property type="match status" value="1"/>
</dbReference>
<feature type="active site" description="Proton donor" evidence="5">
    <location>
        <position position="199"/>
    </location>
</feature>
<accession>K2JB10</accession>
<sequence length="335" mass="37288">MTRYLLLAALLAAPALAEFIPQRADPWVLEKDGHYYFTASVPSFDKVVLRKANSLAGLAQASEITAWQRPAEGKLAGFVWAPELHYLDGHWYLLVAVGSQQSPFQVRTQVLTNSAADPTQGQWQWQGQMQTQWDSFNLDATLLQQGDRHYLIWAQHPPGKAYNSALYIAQLTGPTQLGPQTLISEPTLSWETVGYAVNEGPAVLQRNGKFLVTFSASATDANYAMGLLWADEDADLLDPASWHKLAKPVLSTNAKVKRFGPGHNSFTRDKQGRDILVYHARYQAELQGSPLEDPNRDARLKLIHWQADGMPDFGQDEGDLPASPQALVEEPKDRR</sequence>
<name>K2JB10_9GAMM</name>
<dbReference type="Gene3D" id="2.115.10.20">
    <property type="entry name" value="Glycosyl hydrolase domain, family 43"/>
    <property type="match status" value="1"/>
</dbReference>
<feature type="active site" description="Proton acceptor" evidence="5">
    <location>
        <position position="25"/>
    </location>
</feature>
<evidence type="ECO:0000256" key="3">
    <source>
        <dbReference type="ARBA" id="ARBA00022801"/>
    </source>
</evidence>
<dbReference type="InterPro" id="IPR016828">
    <property type="entry name" value="Alpha-L-arabinofuranosidase"/>
</dbReference>
<evidence type="ECO:0000256" key="8">
    <source>
        <dbReference type="SAM" id="MobiDB-lite"/>
    </source>
</evidence>
<feature type="site" description="Important for catalytic activity, responsible for pKa modulation of the active site Glu and correct orientation of both the proton donor and substrate" evidence="6">
    <location>
        <position position="139"/>
    </location>
</feature>
<evidence type="ECO:0000256" key="7">
    <source>
        <dbReference type="RuleBase" id="RU361187"/>
    </source>
</evidence>
<dbReference type="Proteomes" id="UP000006755">
    <property type="component" value="Unassembled WGS sequence"/>
</dbReference>
<keyword evidence="4 7" id="KW-0326">Glycosidase</keyword>
<evidence type="ECO:0000256" key="6">
    <source>
        <dbReference type="PIRSR" id="PIRSR606710-2"/>
    </source>
</evidence>
<dbReference type="InterPro" id="IPR023296">
    <property type="entry name" value="Glyco_hydro_beta-prop_sf"/>
</dbReference>
<proteinExistence type="inferred from homology"/>
<dbReference type="RefSeq" id="WP_008484816.1">
    <property type="nucleotide sequence ID" value="NZ_AMRI01000014.1"/>
</dbReference>
<reference evidence="10 11" key="1">
    <citation type="journal article" date="2012" name="J. Bacteriol.">
        <title>Genome Sequence of Gallaecimonas xiamenensis Type Strain 3-C-1.</title>
        <authorList>
            <person name="Lai Q."/>
            <person name="Wang L."/>
            <person name="Wang W."/>
            <person name="Shao Z."/>
        </authorList>
    </citation>
    <scope>NUCLEOTIDE SEQUENCE [LARGE SCALE GENOMIC DNA]</scope>
    <source>
        <strain evidence="10 11">3-C-1</strain>
    </source>
</reference>
<keyword evidence="3 7" id="KW-0378">Hydrolase</keyword>
<dbReference type="PANTHER" id="PTHR43817">
    <property type="entry name" value="GLYCOSYL HYDROLASE"/>
    <property type="match status" value="1"/>
</dbReference>
<feature type="chain" id="PRO_5003861829" evidence="9">
    <location>
        <begin position="18"/>
        <end position="335"/>
    </location>
</feature>
<evidence type="ECO:0000256" key="9">
    <source>
        <dbReference type="SAM" id="SignalP"/>
    </source>
</evidence>
<comment type="similarity">
    <text evidence="1 7">Belongs to the glycosyl hydrolase 43 family.</text>
</comment>
<dbReference type="InterPro" id="IPR006710">
    <property type="entry name" value="Glyco_hydro_43"/>
</dbReference>
<comment type="caution">
    <text evidence="10">The sequence shown here is derived from an EMBL/GenBank/DDBJ whole genome shotgun (WGS) entry which is preliminary data.</text>
</comment>
<dbReference type="eggNOG" id="COG3940">
    <property type="taxonomic scope" value="Bacteria"/>
</dbReference>
<evidence type="ECO:0000256" key="5">
    <source>
        <dbReference type="PIRSR" id="PIRSR606710-1"/>
    </source>
</evidence>
<dbReference type="GO" id="GO:0005975">
    <property type="term" value="P:carbohydrate metabolic process"/>
    <property type="evidence" value="ECO:0007669"/>
    <property type="project" value="InterPro"/>
</dbReference>
<keyword evidence="11" id="KW-1185">Reference proteome</keyword>
<evidence type="ECO:0000313" key="11">
    <source>
        <dbReference type="Proteomes" id="UP000006755"/>
    </source>
</evidence>
<dbReference type="PATRIC" id="fig|745411.4.peg.2128"/>
<keyword evidence="2 9" id="KW-0732">Signal</keyword>
<protein>
    <submittedName>
        <fullName evidence="10">Alpha-L-arabinofuranosidase</fullName>
    </submittedName>
</protein>
<dbReference type="OrthoDB" id="9801455at2"/>
<dbReference type="AlphaFoldDB" id="K2JB10"/>